<evidence type="ECO:0000313" key="1">
    <source>
        <dbReference type="EMBL" id="RZB66584.1"/>
    </source>
</evidence>
<accession>A0A445GZ82</accession>
<evidence type="ECO:0000313" key="2">
    <source>
        <dbReference type="Proteomes" id="UP000289340"/>
    </source>
</evidence>
<protein>
    <submittedName>
        <fullName evidence="1">Uncharacterized protein</fullName>
    </submittedName>
</protein>
<dbReference type="AlphaFoldDB" id="A0A445GZ82"/>
<comment type="caution">
    <text evidence="1">The sequence shown here is derived from an EMBL/GenBank/DDBJ whole genome shotgun (WGS) entry which is preliminary data.</text>
</comment>
<sequence length="79" mass="9070">MFSPFGTSLSFEFAWKNRFREENLSRGASETLPDQYVLHQRKRVGEVDDDRLTFEASTILSREAQVTNLSMVVNVSTLL</sequence>
<name>A0A445GZ82_GLYSO</name>
<proteinExistence type="predicted"/>
<reference evidence="1 2" key="1">
    <citation type="submission" date="2018-09" db="EMBL/GenBank/DDBJ databases">
        <title>A high-quality reference genome of wild soybean provides a powerful tool to mine soybean genomes.</title>
        <authorList>
            <person name="Xie M."/>
            <person name="Chung C.Y.L."/>
            <person name="Li M.-W."/>
            <person name="Wong F.-L."/>
            <person name="Chan T.-F."/>
            <person name="Lam H.-M."/>
        </authorList>
    </citation>
    <scope>NUCLEOTIDE SEQUENCE [LARGE SCALE GENOMIC DNA]</scope>
    <source>
        <strain evidence="2">cv. W05</strain>
        <tissue evidence="1">Hypocotyl of etiolated seedlings</tissue>
    </source>
</reference>
<gene>
    <name evidence="1" type="ORF">D0Y65_042236</name>
</gene>
<dbReference type="EMBL" id="QZWG01000015">
    <property type="protein sequence ID" value="RZB66584.1"/>
    <property type="molecule type" value="Genomic_DNA"/>
</dbReference>
<organism evidence="1 2">
    <name type="scientific">Glycine soja</name>
    <name type="common">Wild soybean</name>
    <dbReference type="NCBI Taxonomy" id="3848"/>
    <lineage>
        <taxon>Eukaryota</taxon>
        <taxon>Viridiplantae</taxon>
        <taxon>Streptophyta</taxon>
        <taxon>Embryophyta</taxon>
        <taxon>Tracheophyta</taxon>
        <taxon>Spermatophyta</taxon>
        <taxon>Magnoliopsida</taxon>
        <taxon>eudicotyledons</taxon>
        <taxon>Gunneridae</taxon>
        <taxon>Pentapetalae</taxon>
        <taxon>rosids</taxon>
        <taxon>fabids</taxon>
        <taxon>Fabales</taxon>
        <taxon>Fabaceae</taxon>
        <taxon>Papilionoideae</taxon>
        <taxon>50 kb inversion clade</taxon>
        <taxon>NPAAA clade</taxon>
        <taxon>indigoferoid/millettioid clade</taxon>
        <taxon>Phaseoleae</taxon>
        <taxon>Glycine</taxon>
        <taxon>Glycine subgen. Soja</taxon>
    </lineage>
</organism>
<keyword evidence="2" id="KW-1185">Reference proteome</keyword>
<dbReference type="Proteomes" id="UP000289340">
    <property type="component" value="Chromosome 15"/>
</dbReference>